<keyword evidence="3" id="KW-0220">Diaminopimelate biosynthesis</keyword>
<dbReference type="RefSeq" id="WP_244699878.1">
    <property type="nucleotide sequence ID" value="NZ_BAAADN010000002.1"/>
</dbReference>
<evidence type="ECO:0000313" key="6">
    <source>
        <dbReference type="EMBL" id="UOO94360.1"/>
    </source>
</evidence>
<dbReference type="KEGG" id="hdo:MUK72_10315"/>
<evidence type="ECO:0000256" key="3">
    <source>
        <dbReference type="ARBA" id="ARBA00022915"/>
    </source>
</evidence>
<evidence type="ECO:0000256" key="4">
    <source>
        <dbReference type="ARBA" id="ARBA00023154"/>
    </source>
</evidence>
<evidence type="ECO:0000256" key="2">
    <source>
        <dbReference type="ARBA" id="ARBA00022679"/>
    </source>
</evidence>
<dbReference type="PROSITE" id="PS00101">
    <property type="entry name" value="HEXAPEP_TRANSFERASES"/>
    <property type="match status" value="1"/>
</dbReference>
<dbReference type="GeneID" id="71762245"/>
<evidence type="ECO:0000313" key="5">
    <source>
        <dbReference type="EMBL" id="GAA0449914.1"/>
    </source>
</evidence>
<protein>
    <submittedName>
        <fullName evidence="6">Acetyltransferase</fullName>
    </submittedName>
    <submittedName>
        <fullName evidence="5">Acyltransferase</fullName>
    </submittedName>
</protein>
<dbReference type="GO" id="GO:0016746">
    <property type="term" value="F:acyltransferase activity"/>
    <property type="evidence" value="ECO:0007669"/>
    <property type="project" value="UniProtKB-KW"/>
</dbReference>
<name>A0AAV3SB36_HALDO</name>
<dbReference type="CDD" id="cd03358">
    <property type="entry name" value="LbH_WxcM_N_like"/>
    <property type="match status" value="1"/>
</dbReference>
<evidence type="ECO:0000313" key="7">
    <source>
        <dbReference type="Proteomes" id="UP000830542"/>
    </source>
</evidence>
<keyword evidence="7" id="KW-1185">Reference proteome</keyword>
<dbReference type="Pfam" id="PF00132">
    <property type="entry name" value="Hexapep"/>
    <property type="match status" value="1"/>
</dbReference>
<keyword evidence="5" id="KW-0012">Acyltransferase</keyword>
<dbReference type="PANTHER" id="PTHR43300:SF10">
    <property type="entry name" value="2,3,4,5-TETRAHYDROPYRIDINE-2,6-DICARBOXYLATE N-ACETYLTRANSFERASE"/>
    <property type="match status" value="1"/>
</dbReference>
<dbReference type="GO" id="GO:0009085">
    <property type="term" value="P:lysine biosynthetic process"/>
    <property type="evidence" value="ECO:0007669"/>
    <property type="project" value="UniProtKB-KW"/>
</dbReference>
<keyword evidence="2" id="KW-0808">Transferase</keyword>
<keyword evidence="4" id="KW-0457">Lysine biosynthesis</keyword>
<reference evidence="5" key="3">
    <citation type="submission" date="2023-12" db="EMBL/GenBank/DDBJ databases">
        <authorList>
            <person name="Sun Q."/>
            <person name="Inoue M."/>
        </authorList>
    </citation>
    <scope>NUCLEOTIDE SEQUENCE</scope>
    <source>
        <strain evidence="5">JCM 12289</strain>
    </source>
</reference>
<dbReference type="PANTHER" id="PTHR43300">
    <property type="entry name" value="ACETYLTRANSFERASE"/>
    <property type="match status" value="1"/>
</dbReference>
<accession>A0AAV3SB36</accession>
<keyword evidence="1" id="KW-0028">Amino-acid biosynthesis</keyword>
<dbReference type="InterPro" id="IPR001451">
    <property type="entry name" value="Hexapep"/>
</dbReference>
<dbReference type="GO" id="GO:0019877">
    <property type="term" value="P:diaminopimelate biosynthetic process"/>
    <property type="evidence" value="ECO:0007669"/>
    <property type="project" value="UniProtKB-KW"/>
</dbReference>
<gene>
    <name evidence="5" type="ORF">GCM10008985_01760</name>
    <name evidence="6" type="ORF">MUK72_10315</name>
</gene>
<evidence type="ECO:0000256" key="1">
    <source>
        <dbReference type="ARBA" id="ARBA00022605"/>
    </source>
</evidence>
<dbReference type="AlphaFoldDB" id="A0AAV3SB36"/>
<dbReference type="InterPro" id="IPR050179">
    <property type="entry name" value="Trans_hexapeptide_repeat"/>
</dbReference>
<evidence type="ECO:0000313" key="8">
    <source>
        <dbReference type="Proteomes" id="UP001500962"/>
    </source>
</evidence>
<dbReference type="SUPFAM" id="SSF51161">
    <property type="entry name" value="Trimeric LpxA-like enzymes"/>
    <property type="match status" value="1"/>
</dbReference>
<dbReference type="Proteomes" id="UP000830542">
    <property type="component" value="Chromosome"/>
</dbReference>
<dbReference type="EMBL" id="BAAADN010000002">
    <property type="protein sequence ID" value="GAA0449914.1"/>
    <property type="molecule type" value="Genomic_DNA"/>
</dbReference>
<organism evidence="5 8">
    <name type="scientific">Halococcus dombrowskii</name>
    <dbReference type="NCBI Taxonomy" id="179637"/>
    <lineage>
        <taxon>Archaea</taxon>
        <taxon>Methanobacteriati</taxon>
        <taxon>Methanobacteriota</taxon>
        <taxon>Stenosarchaea group</taxon>
        <taxon>Halobacteria</taxon>
        <taxon>Halobacteriales</taxon>
        <taxon>Halococcaceae</taxon>
        <taxon>Halococcus</taxon>
    </lineage>
</organism>
<reference evidence="5" key="1">
    <citation type="journal article" date="2014" name="Int. J. Syst. Evol. Microbiol.">
        <title>Complete genome sequence of Corynebacterium casei LMG S-19264T (=DSM 44701T), isolated from a smear-ripened cheese.</title>
        <authorList>
            <consortium name="US DOE Joint Genome Institute (JGI-PGF)"/>
            <person name="Walter F."/>
            <person name="Albersmeier A."/>
            <person name="Kalinowski J."/>
            <person name="Ruckert C."/>
        </authorList>
    </citation>
    <scope>NUCLEOTIDE SEQUENCE</scope>
    <source>
        <strain evidence="5">JCM 12289</strain>
    </source>
</reference>
<dbReference type="EMBL" id="CP095005">
    <property type="protein sequence ID" value="UOO94360.1"/>
    <property type="molecule type" value="Genomic_DNA"/>
</dbReference>
<dbReference type="Gene3D" id="2.160.10.10">
    <property type="entry name" value="Hexapeptide repeat proteins"/>
    <property type="match status" value="1"/>
</dbReference>
<dbReference type="Proteomes" id="UP001500962">
    <property type="component" value="Unassembled WGS sequence"/>
</dbReference>
<dbReference type="InterPro" id="IPR018357">
    <property type="entry name" value="Hexapep_transf_CS"/>
</dbReference>
<dbReference type="InterPro" id="IPR011004">
    <property type="entry name" value="Trimer_LpxA-like_sf"/>
</dbReference>
<sequence length="196" mass="20166">MSDETRARLGANSRIDDGATVGYVHDADAPPATIGDDATVREGTIVYADSSIGDEFTTGHNAVVREKTTVGDDVLVGTDTTIDGSSTIGSHVSLQTGVYVPTETTIGDRVFVGPRAVLTNDPHPLRREADLVGPTLEDDVSIGANATLLPDVTVGEGAFVAAGAVVAEDVPPETLAVGVPARHEPLPEDLTGANQL</sequence>
<dbReference type="Pfam" id="PF14602">
    <property type="entry name" value="Hexapep_2"/>
    <property type="match status" value="1"/>
</dbReference>
<reference evidence="6" key="2">
    <citation type="submission" date="2022-04" db="EMBL/GenBank/DDBJ databases">
        <title>Sequencing and genomic assembly of Halococcus dombrowskii.</title>
        <authorList>
            <person name="Lim S.W."/>
            <person name="MacLea K.S."/>
        </authorList>
    </citation>
    <scope>NUCLEOTIDE SEQUENCE</scope>
    <source>
        <strain evidence="6">H4</strain>
    </source>
</reference>
<proteinExistence type="predicted"/>